<feature type="region of interest" description="Disordered" evidence="1">
    <location>
        <begin position="441"/>
        <end position="490"/>
    </location>
</feature>
<feature type="transmembrane region" description="Helical" evidence="2">
    <location>
        <begin position="330"/>
        <end position="349"/>
    </location>
</feature>
<keyword evidence="2" id="KW-0472">Membrane</keyword>
<reference evidence="4" key="1">
    <citation type="submission" date="2023-07" db="EMBL/GenBank/DDBJ databases">
        <title>Sorghum-associated microbial communities from plants grown in Nebraska, USA.</title>
        <authorList>
            <person name="Schachtman D."/>
        </authorList>
    </citation>
    <scope>NUCLEOTIDE SEQUENCE</scope>
    <source>
        <strain evidence="4">DS3754</strain>
    </source>
</reference>
<protein>
    <recommendedName>
        <fullName evidence="3">TPM domain-containing protein</fullName>
    </recommendedName>
</protein>
<evidence type="ECO:0000259" key="3">
    <source>
        <dbReference type="Pfam" id="PF04536"/>
    </source>
</evidence>
<dbReference type="Pfam" id="PF04536">
    <property type="entry name" value="TPM_phosphatase"/>
    <property type="match status" value="1"/>
</dbReference>
<proteinExistence type="predicted"/>
<dbReference type="AlphaFoldDB" id="A0AAW8CWG8"/>
<organism evidence="4 5">
    <name type="scientific">Variovorax boronicumulans</name>
    <dbReference type="NCBI Taxonomy" id="436515"/>
    <lineage>
        <taxon>Bacteria</taxon>
        <taxon>Pseudomonadati</taxon>
        <taxon>Pseudomonadota</taxon>
        <taxon>Betaproteobacteria</taxon>
        <taxon>Burkholderiales</taxon>
        <taxon>Comamonadaceae</taxon>
        <taxon>Variovorax</taxon>
    </lineage>
</organism>
<dbReference type="Proteomes" id="UP001242045">
    <property type="component" value="Unassembled WGS sequence"/>
</dbReference>
<dbReference type="RefSeq" id="WP_307684650.1">
    <property type="nucleotide sequence ID" value="NZ_JAUSRD010000004.1"/>
</dbReference>
<dbReference type="PANTHER" id="PTHR30373:SF2">
    <property type="entry name" value="UPF0603 PROTEIN YGCG"/>
    <property type="match status" value="1"/>
</dbReference>
<dbReference type="PANTHER" id="PTHR30373">
    <property type="entry name" value="UPF0603 PROTEIN YGCG"/>
    <property type="match status" value="1"/>
</dbReference>
<dbReference type="Gene3D" id="3.10.310.50">
    <property type="match status" value="1"/>
</dbReference>
<evidence type="ECO:0000256" key="1">
    <source>
        <dbReference type="SAM" id="MobiDB-lite"/>
    </source>
</evidence>
<dbReference type="InterPro" id="IPR007621">
    <property type="entry name" value="TPM_dom"/>
</dbReference>
<comment type="caution">
    <text evidence="4">The sequence shown here is derived from an EMBL/GenBank/DDBJ whole genome shotgun (WGS) entry which is preliminary data.</text>
</comment>
<keyword evidence="2" id="KW-1133">Transmembrane helix</keyword>
<feature type="transmembrane region" description="Helical" evidence="2">
    <location>
        <begin position="387"/>
        <end position="405"/>
    </location>
</feature>
<feature type="transmembrane region" description="Helical" evidence="2">
    <location>
        <begin position="355"/>
        <end position="375"/>
    </location>
</feature>
<feature type="transmembrane region" description="Helical" evidence="2">
    <location>
        <begin position="417"/>
        <end position="435"/>
    </location>
</feature>
<accession>A0AAW8CWG8</accession>
<gene>
    <name evidence="4" type="ORF">J2W31_001994</name>
</gene>
<name>A0AAW8CWG8_9BURK</name>
<feature type="transmembrane region" description="Helical" evidence="2">
    <location>
        <begin position="306"/>
        <end position="323"/>
    </location>
</feature>
<feature type="compositionally biased region" description="Gly residues" evidence="1">
    <location>
        <begin position="475"/>
        <end position="490"/>
    </location>
</feature>
<evidence type="ECO:0000313" key="4">
    <source>
        <dbReference type="EMBL" id="MDP9892883.1"/>
    </source>
</evidence>
<dbReference type="EMBL" id="JAUSRD010000004">
    <property type="protein sequence ID" value="MDP9892883.1"/>
    <property type="molecule type" value="Genomic_DNA"/>
</dbReference>
<evidence type="ECO:0000313" key="5">
    <source>
        <dbReference type="Proteomes" id="UP001242045"/>
    </source>
</evidence>
<evidence type="ECO:0000256" key="2">
    <source>
        <dbReference type="SAM" id="Phobius"/>
    </source>
</evidence>
<keyword evidence="2" id="KW-0812">Transmembrane</keyword>
<feature type="compositionally biased region" description="Low complexity" evidence="1">
    <location>
        <begin position="448"/>
        <end position="474"/>
    </location>
</feature>
<sequence>MQCRKGQKTAWPWLQLWMGLFFIALLAWHGSAEARPVPVPAMDSRVVDLTKTLGAREADALRSDIRGLEQNTQAQLAVLIVPTTGEDSIEHYATRVFAEWQLGREGEDDGVLLLVALKDRRMRIEVGTGLEGRITDIQAARIIDQQMKPRFRENDYAGGIQAAVQSLSALIEAPVATQPIESEASAPEEKKPHPLTAFLQPLEGMQMNWAVLGAMLWTLAVGIWYGRTAPTTGSGPRVVVRGTGKRGRKVRRTAEREAAVGSALWADLQTQETPARKRPGRLTVLGLVVAGQAAAALAVMNLALPLFLLTPASLVYGVGYLSGRFKGARRFFIGLAVVIAGLVALGVYLGPDRFFWGLLWIMCGGVALLFTTLIVIGNRKSWQRSQLGFFIRWVIVLGILGFMLMETNPGPVPDESWIPAALATFLALLFAFLPFGGGGGGGDDNDSSDSGWSSGSSSSSSSSSSDSSSSSSSDSGGGGSSSGGGASGSW</sequence>
<feature type="domain" description="TPM" evidence="3">
    <location>
        <begin position="46"/>
        <end position="169"/>
    </location>
</feature>